<keyword evidence="1" id="KW-0732">Signal</keyword>
<gene>
    <name evidence="2" type="ORF">DS2_13919</name>
</gene>
<evidence type="ECO:0000313" key="2">
    <source>
        <dbReference type="EMBL" id="EWH09175.1"/>
    </source>
</evidence>
<feature type="chain" id="PRO_5004898484" description="PEP-CTERM protein-sorting domain-containing protein" evidence="1">
    <location>
        <begin position="20"/>
        <end position="301"/>
    </location>
</feature>
<dbReference type="AlphaFoldDB" id="W7QV62"/>
<reference evidence="2 3" key="1">
    <citation type="journal article" date="2014" name="Genome Announc.">
        <title>Draft Genome Sequence of the Agar-Degrading Bacterium Catenovulum sp. Strain DS-2, Isolated from Intestines of Haliotis diversicolor.</title>
        <authorList>
            <person name="Shan D."/>
            <person name="Li X."/>
            <person name="Gu Z."/>
            <person name="Wei G."/>
            <person name="Gao Z."/>
            <person name="Shao Z."/>
        </authorList>
    </citation>
    <scope>NUCLEOTIDE SEQUENCE [LARGE SCALE GENOMIC DNA]</scope>
    <source>
        <strain evidence="2 3">DS-2</strain>
    </source>
</reference>
<dbReference type="InterPro" id="IPR013424">
    <property type="entry name" value="Ice-binding_C"/>
</dbReference>
<name>W7QV62_9ALTE</name>
<organism evidence="2 3">
    <name type="scientific">Catenovulum agarivorans DS-2</name>
    <dbReference type="NCBI Taxonomy" id="1328313"/>
    <lineage>
        <taxon>Bacteria</taxon>
        <taxon>Pseudomonadati</taxon>
        <taxon>Pseudomonadota</taxon>
        <taxon>Gammaproteobacteria</taxon>
        <taxon>Alteromonadales</taxon>
        <taxon>Alteromonadaceae</taxon>
        <taxon>Catenovulum</taxon>
    </lineage>
</organism>
<comment type="caution">
    <text evidence="2">The sequence shown here is derived from an EMBL/GenBank/DDBJ whole genome shotgun (WGS) entry which is preliminary data.</text>
</comment>
<keyword evidence="3" id="KW-1185">Reference proteome</keyword>
<feature type="signal peptide" evidence="1">
    <location>
        <begin position="1"/>
        <end position="19"/>
    </location>
</feature>
<sequence length="301" mass="34597">MKSLRWTLFLLILPVYAQAAIITLTDTKNLSPVYIDGEHNYYTHTFDLKKALGSDFSSKYSFNSLTLSWTISDDANDSEEYEFISDDSYSDVSGWTIEEKKRCNGIFGCHRYWTSWNRTITDVTDKTYESIEKDRLSIRVGGYTHYTQTQSTITNDYVVEGTETTEHLGVQRIGGQCIRPNGTRYYCNKTEDVYETTYTEVVDRYIDYGVATTDSFTWDAFDLENYYSSLWENGRFFVAGGTGYRWNYNSAEDGYISNVALSLDITELAQARPVPEPSTFALLISAFVGILLHRKRRRSIV</sequence>
<proteinExistence type="predicted"/>
<accession>W7QV62</accession>
<dbReference type="RefSeq" id="WP_035015429.1">
    <property type="nucleotide sequence ID" value="NZ_ARZY01000028.1"/>
</dbReference>
<dbReference type="PATRIC" id="fig|1328313.3.peg.2839"/>
<dbReference type="Proteomes" id="UP000019276">
    <property type="component" value="Unassembled WGS sequence"/>
</dbReference>
<evidence type="ECO:0000256" key="1">
    <source>
        <dbReference type="SAM" id="SignalP"/>
    </source>
</evidence>
<evidence type="ECO:0000313" key="3">
    <source>
        <dbReference type="Proteomes" id="UP000019276"/>
    </source>
</evidence>
<evidence type="ECO:0008006" key="4">
    <source>
        <dbReference type="Google" id="ProtNLM"/>
    </source>
</evidence>
<dbReference type="EMBL" id="ARZY01000028">
    <property type="protein sequence ID" value="EWH09175.1"/>
    <property type="molecule type" value="Genomic_DNA"/>
</dbReference>
<dbReference type="NCBIfam" id="TIGR02595">
    <property type="entry name" value="PEP_CTERM"/>
    <property type="match status" value="1"/>
</dbReference>
<protein>
    <recommendedName>
        <fullName evidence="4">PEP-CTERM protein-sorting domain-containing protein</fullName>
    </recommendedName>
</protein>